<evidence type="ECO:0000313" key="3">
    <source>
        <dbReference type="Ensembl" id="ENSCMIP00000002495.1"/>
    </source>
</evidence>
<dbReference type="PANTHER" id="PTHR17609:SF2">
    <property type="entry name" value="HMG DOMAIN-CONTAINING PROTEIN 3"/>
    <property type="match status" value="1"/>
</dbReference>
<proteinExistence type="predicted"/>
<reference evidence="4" key="2">
    <citation type="journal article" date="2007" name="PLoS Biol.">
        <title>Survey sequencing and comparative analysis of the elephant shark (Callorhinchus milii) genome.</title>
        <authorList>
            <person name="Venkatesh B."/>
            <person name="Kirkness E.F."/>
            <person name="Loh Y.H."/>
            <person name="Halpern A.L."/>
            <person name="Lee A.P."/>
            <person name="Johnson J."/>
            <person name="Dandona N."/>
            <person name="Viswanathan L.D."/>
            <person name="Tay A."/>
            <person name="Venter J.C."/>
            <person name="Strausberg R.L."/>
            <person name="Brenner S."/>
        </authorList>
    </citation>
    <scope>NUCLEOTIDE SEQUENCE [LARGE SCALE GENOMIC DNA]</scope>
</reference>
<protein>
    <submittedName>
        <fullName evidence="3">HMG-box containing 3</fullName>
    </submittedName>
</protein>
<organism evidence="3 4">
    <name type="scientific">Callorhinchus milii</name>
    <name type="common">Ghost shark</name>
    <dbReference type="NCBI Taxonomy" id="7868"/>
    <lineage>
        <taxon>Eukaryota</taxon>
        <taxon>Metazoa</taxon>
        <taxon>Chordata</taxon>
        <taxon>Craniata</taxon>
        <taxon>Vertebrata</taxon>
        <taxon>Chondrichthyes</taxon>
        <taxon>Holocephali</taxon>
        <taxon>Chimaeriformes</taxon>
        <taxon>Callorhinchidae</taxon>
        <taxon>Callorhinchus</taxon>
    </lineage>
</organism>
<dbReference type="Ensembl" id="ENSCMIT00000002583.1">
    <property type="protein sequence ID" value="ENSCMIP00000002495.1"/>
    <property type="gene ID" value="ENSCMIG00000001476.1"/>
</dbReference>
<evidence type="ECO:0000313" key="4">
    <source>
        <dbReference type="Proteomes" id="UP000314986"/>
    </source>
</evidence>
<feature type="region of interest" description="Disordered" evidence="1">
    <location>
        <begin position="421"/>
        <end position="455"/>
    </location>
</feature>
<feature type="region of interest" description="Disordered" evidence="1">
    <location>
        <begin position="272"/>
        <end position="349"/>
    </location>
</feature>
<dbReference type="AlphaFoldDB" id="A0A4W3GIH5"/>
<feature type="domain" description="HMG" evidence="2">
    <location>
        <begin position="635"/>
        <end position="753"/>
    </location>
</feature>
<feature type="compositionally biased region" description="Basic and acidic residues" evidence="1">
    <location>
        <begin position="238"/>
        <end position="250"/>
    </location>
</feature>
<evidence type="ECO:0000259" key="2">
    <source>
        <dbReference type="Pfam" id="PF18717"/>
    </source>
</evidence>
<reference evidence="4" key="3">
    <citation type="journal article" date="2014" name="Nature">
        <title>Elephant shark genome provides unique insights into gnathostome evolution.</title>
        <authorList>
            <consortium name="International Elephant Shark Genome Sequencing Consortium"/>
            <person name="Venkatesh B."/>
            <person name="Lee A.P."/>
            <person name="Ravi V."/>
            <person name="Maurya A.K."/>
            <person name="Lian M.M."/>
            <person name="Swann J.B."/>
            <person name="Ohta Y."/>
            <person name="Flajnik M.F."/>
            <person name="Sutoh Y."/>
            <person name="Kasahara M."/>
            <person name="Hoon S."/>
            <person name="Gangu V."/>
            <person name="Roy S.W."/>
            <person name="Irimia M."/>
            <person name="Korzh V."/>
            <person name="Kondrychyn I."/>
            <person name="Lim Z.W."/>
            <person name="Tay B.H."/>
            <person name="Tohari S."/>
            <person name="Kong K.W."/>
            <person name="Ho S."/>
            <person name="Lorente-Galdos B."/>
            <person name="Quilez J."/>
            <person name="Marques-Bonet T."/>
            <person name="Raney B.J."/>
            <person name="Ingham P.W."/>
            <person name="Tay A."/>
            <person name="Hillier L.W."/>
            <person name="Minx P."/>
            <person name="Boehm T."/>
            <person name="Wilson R.K."/>
            <person name="Brenner S."/>
            <person name="Warren W.C."/>
        </authorList>
    </citation>
    <scope>NUCLEOTIDE SEQUENCE [LARGE SCALE GENOMIC DNA]</scope>
</reference>
<evidence type="ECO:0000256" key="1">
    <source>
        <dbReference type="SAM" id="MobiDB-lite"/>
    </source>
</evidence>
<feature type="compositionally biased region" description="Low complexity" evidence="1">
    <location>
        <begin position="435"/>
        <end position="446"/>
    </location>
</feature>
<accession>A0A4W3GIH5</accession>
<feature type="compositionally biased region" description="Polar residues" evidence="1">
    <location>
        <begin position="421"/>
        <end position="432"/>
    </location>
</feature>
<reference evidence="3" key="4">
    <citation type="submission" date="2025-08" db="UniProtKB">
        <authorList>
            <consortium name="Ensembl"/>
        </authorList>
    </citation>
    <scope>IDENTIFICATION</scope>
</reference>
<gene>
    <name evidence="3" type="primary">LOC103184141</name>
</gene>
<dbReference type="Proteomes" id="UP000314986">
    <property type="component" value="Unassembled WGS sequence"/>
</dbReference>
<name>A0A4W3GIH5_CALMI</name>
<dbReference type="PANTHER" id="PTHR17609">
    <property type="entry name" value="HMG DOMAIN-CONTAINING PROTEIN 3"/>
    <property type="match status" value="1"/>
</dbReference>
<feature type="region of interest" description="Disordered" evidence="1">
    <location>
        <begin position="238"/>
        <end position="258"/>
    </location>
</feature>
<reference evidence="4" key="1">
    <citation type="journal article" date="2006" name="Science">
        <title>Ancient noncoding elements conserved in the human genome.</title>
        <authorList>
            <person name="Venkatesh B."/>
            <person name="Kirkness E.F."/>
            <person name="Loh Y.H."/>
            <person name="Halpern A.L."/>
            <person name="Lee A.P."/>
            <person name="Johnson J."/>
            <person name="Dandona N."/>
            <person name="Viswanathan L.D."/>
            <person name="Tay A."/>
            <person name="Venter J.C."/>
            <person name="Strausberg R.L."/>
            <person name="Brenner S."/>
        </authorList>
    </citation>
    <scope>NUCLEOTIDE SEQUENCE [LARGE SCALE GENOMIC DNA]</scope>
</reference>
<feature type="compositionally biased region" description="Polar residues" evidence="1">
    <location>
        <begin position="281"/>
        <end position="292"/>
    </location>
</feature>
<dbReference type="InParanoid" id="A0A4W3GIH5"/>
<feature type="compositionally biased region" description="Polar residues" evidence="1">
    <location>
        <begin position="308"/>
        <end position="317"/>
    </location>
</feature>
<sequence>MQTLFTVSGTLTDSRLIGTTEESIAIDGIADETSAFIHSETMQEIVASEMLSQFPSADKGSGELATDAMSLELTHSYESPCVVIEGTLLNASGDISDRISSCTNQQSVETNPVLAVLSNQMSKTTGNLISHNGIGQAISFNSTQESRENGATSTPQFLMLPLANEQSPATPAKKSIFAQKTTYTRRGRGSCPNPKCQFTYVTRHKPPQCPACGKWLGGKWIPKGKELQMLKVHVECKQEKQHKGTDETVSTKETVQSSLESSQAVSQLLNVASEDQKEQKSLQTSWQRTLSVKASEPAAVGETEKRTQPIQLSNTAHTGECEEDEQPGDATKEQENQKTPGASCVRNANGVKITRLAPSSSKQSLPGRGRNKARVRAKAFISTGTARSRPRVILPAAPSNTVPQSEVAYIQVVTVPVNQADTTDSPMASASNGVPARSSTARSMMSSPPPTGLKPSTLKQLGHSVLRVSHTNGEEQTELAPALDKGASQPSAVSIRSICLTPPKNNKGSTFDLGLATCRGKGRCKNPRCTYVYMNRYKPGICPKCGYDFARDKHDIKPSKPVINGALSSGAVNPDEPLTQAQKDLQRQTTLLLLRRTVQIPENEAELHEIFSLIQELNSSQLILSTVNETITLEQNSWPNYFESAATVCGLCDNPLFKDECNSVFAPEECWLLTESQFQVVLVQTKMCLNPQCLALHNFTDINSGLFNIGNKLLVSMDLLFKIRSHIKLGEDPRDVTSAILESVQKITEKTMSEEQLNQLQELLCNGYWAFECLTIRDYNDMICGICGVVPKLEIAQSNPANVLALKNVEFTWPDFLTSDEVNAEDFWSTMENEAIEQAAFPSSIPITKFDASIIAPFIPPLLRGSVVVNSEKDKNPHPQRAAGNPRTLVRLLHDGVFKAEQLDSYSEEELTNLLISCDIPIHPGDTKEHLHSSLLALYSSVLEGSPLECRTPLCDVTGGKVYKSCLHQVLCGSKYLVRGESARDHIDLLVSSRHWPPIYVVEMAPQVALNADVRYPELTRQMWEHKQGCFSDPLEPPKLVSCPELLEQHYIMDASLLENSLQHPITKSSARRIVHRSTAQVTERDSIARHHSATLCSELDSYSDVLDALPHSKVNSVRQKAIQFENATYYYLYNRLVDFLTSRDIVNQQINEVLQSCQPGEVIIRDSLYRLGIAHLNTESETEELA</sequence>
<dbReference type="InterPro" id="IPR039598">
    <property type="entry name" value="HMGXB3"/>
</dbReference>
<reference evidence="3" key="5">
    <citation type="submission" date="2025-09" db="UniProtKB">
        <authorList>
            <consortium name="Ensembl"/>
        </authorList>
    </citation>
    <scope>IDENTIFICATION</scope>
</reference>
<dbReference type="InterPro" id="IPR040648">
    <property type="entry name" value="HMGXB3_CxC4"/>
</dbReference>
<dbReference type="Pfam" id="PF18717">
    <property type="entry name" value="CxC4"/>
    <property type="match status" value="1"/>
</dbReference>
<keyword evidence="4" id="KW-1185">Reference proteome</keyword>
<dbReference type="GeneTree" id="ENSGT00390000006983"/>